<dbReference type="EMBL" id="JARBHB010000010">
    <property type="protein sequence ID" value="KAJ8873483.1"/>
    <property type="molecule type" value="Genomic_DNA"/>
</dbReference>
<evidence type="ECO:0008006" key="3">
    <source>
        <dbReference type="Google" id="ProtNLM"/>
    </source>
</evidence>
<proteinExistence type="predicted"/>
<evidence type="ECO:0000313" key="2">
    <source>
        <dbReference type="Proteomes" id="UP001159363"/>
    </source>
</evidence>
<sequence>MKVEDAGKVRRVCSSNGMHWRGKLRCSEKINCLTTTTSATFLTCKAIRYRSPSAIVRGKKMVRKFFDSKDTEMFLCRDAYGSRRPGMPGTWKLVGVASVKDWCGLAYFVMVRCKFYKRTNELTEQFIIEVYFSIKVPEKGPAQVKPMSATLVKVYKRPRDLLLARQVASSKEATARMLFRMVIAVSCRGACRHVSQGEVKSCKAWPWKFVHVWDKCSSIFEFSYKSSNSAILSTSLGVDGWCVAGPEVREALGSNPGQGMVTKCSDGKSVLWQRRRVGNRGRVLGKLILAVVYRYLAQHVRWEIRFVDETIPRAPNVLAYEKKTNFRRWRNDAFQDITHVRTTIPKPSSIVKNSILRLPHVIIASRIVAMRHLMCVPVSPLAFARFCAMSRQLGGPLKRLNHVRNISTPRRTAGVIRGSMNTEAYCNILDNEMLPTLWRFYGMDPCYFQDDNARCHVSRTTMQWYADNNVRRLDWPAQSPDLNPIEHL</sequence>
<protein>
    <recommendedName>
        <fullName evidence="3">Transposase</fullName>
    </recommendedName>
</protein>
<name>A0ABQ9GN71_9NEOP</name>
<accession>A0ABQ9GN71</accession>
<dbReference type="Gene3D" id="3.30.420.10">
    <property type="entry name" value="Ribonuclease H-like superfamily/Ribonuclease H"/>
    <property type="match status" value="1"/>
</dbReference>
<comment type="caution">
    <text evidence="1">The sequence shown here is derived from an EMBL/GenBank/DDBJ whole genome shotgun (WGS) entry which is preliminary data.</text>
</comment>
<keyword evidence="2" id="KW-1185">Reference proteome</keyword>
<dbReference type="Proteomes" id="UP001159363">
    <property type="component" value="Chromosome 9"/>
</dbReference>
<organism evidence="1 2">
    <name type="scientific">Dryococelus australis</name>
    <dbReference type="NCBI Taxonomy" id="614101"/>
    <lineage>
        <taxon>Eukaryota</taxon>
        <taxon>Metazoa</taxon>
        <taxon>Ecdysozoa</taxon>
        <taxon>Arthropoda</taxon>
        <taxon>Hexapoda</taxon>
        <taxon>Insecta</taxon>
        <taxon>Pterygota</taxon>
        <taxon>Neoptera</taxon>
        <taxon>Polyneoptera</taxon>
        <taxon>Phasmatodea</taxon>
        <taxon>Verophasmatodea</taxon>
        <taxon>Anareolatae</taxon>
        <taxon>Phasmatidae</taxon>
        <taxon>Eurycanthinae</taxon>
        <taxon>Dryococelus</taxon>
    </lineage>
</organism>
<gene>
    <name evidence="1" type="ORF">PR048_024301</name>
</gene>
<dbReference type="InterPro" id="IPR036397">
    <property type="entry name" value="RNaseH_sf"/>
</dbReference>
<evidence type="ECO:0000313" key="1">
    <source>
        <dbReference type="EMBL" id="KAJ8873483.1"/>
    </source>
</evidence>
<reference evidence="1 2" key="1">
    <citation type="submission" date="2023-02" db="EMBL/GenBank/DDBJ databases">
        <title>LHISI_Scaffold_Assembly.</title>
        <authorList>
            <person name="Stuart O.P."/>
            <person name="Cleave R."/>
            <person name="Magrath M.J.L."/>
            <person name="Mikheyev A.S."/>
        </authorList>
    </citation>
    <scope>NUCLEOTIDE SEQUENCE [LARGE SCALE GENOMIC DNA]</scope>
    <source>
        <strain evidence="1">Daus_M_001</strain>
        <tissue evidence="1">Leg muscle</tissue>
    </source>
</reference>